<sequence length="92" mass="10665">MNTELDKKFNDAIERASCTSQEFPPDVLLLFYAYYKHALGENPKLQLDHSHKAKHLIKAFKMNALIQVKSLSKEQAKEKYIALVNKYIPTKK</sequence>
<dbReference type="Pfam" id="PF00887">
    <property type="entry name" value="ACBP"/>
    <property type="match status" value="1"/>
</dbReference>
<dbReference type="SUPFAM" id="SSF47027">
    <property type="entry name" value="Acyl-CoA binding protein"/>
    <property type="match status" value="1"/>
</dbReference>
<dbReference type="RefSeq" id="WP_183477185.1">
    <property type="nucleotide sequence ID" value="NZ_JACIFO010000004.1"/>
</dbReference>
<name>A0A840EP31_9FLAO</name>
<accession>A0A840EP31</accession>
<dbReference type="AlphaFoldDB" id="A0A840EP31"/>
<proteinExistence type="predicted"/>
<protein>
    <submittedName>
        <fullName evidence="2">Acyl-CoA-binding protein</fullName>
    </submittedName>
</protein>
<gene>
    <name evidence="2" type="ORF">GGR32_001112</name>
</gene>
<organism evidence="2 3">
    <name type="scientific">Mesonia hippocampi</name>
    <dbReference type="NCBI Taxonomy" id="1628250"/>
    <lineage>
        <taxon>Bacteria</taxon>
        <taxon>Pseudomonadati</taxon>
        <taxon>Bacteroidota</taxon>
        <taxon>Flavobacteriia</taxon>
        <taxon>Flavobacteriales</taxon>
        <taxon>Flavobacteriaceae</taxon>
        <taxon>Mesonia</taxon>
    </lineage>
</organism>
<dbReference type="Gene3D" id="1.20.80.10">
    <property type="match status" value="1"/>
</dbReference>
<dbReference type="PROSITE" id="PS51228">
    <property type="entry name" value="ACB_2"/>
    <property type="match status" value="1"/>
</dbReference>
<keyword evidence="3" id="KW-1185">Reference proteome</keyword>
<evidence type="ECO:0000313" key="3">
    <source>
        <dbReference type="Proteomes" id="UP000553034"/>
    </source>
</evidence>
<dbReference type="InterPro" id="IPR014352">
    <property type="entry name" value="FERM/acyl-CoA-bd_prot_sf"/>
</dbReference>
<dbReference type="GO" id="GO:0000062">
    <property type="term" value="F:fatty-acyl-CoA binding"/>
    <property type="evidence" value="ECO:0007669"/>
    <property type="project" value="InterPro"/>
</dbReference>
<dbReference type="InterPro" id="IPR000582">
    <property type="entry name" value="Acyl-CoA-binding_protein"/>
</dbReference>
<evidence type="ECO:0000259" key="1">
    <source>
        <dbReference type="PROSITE" id="PS51228"/>
    </source>
</evidence>
<reference evidence="2 3" key="1">
    <citation type="submission" date="2020-08" db="EMBL/GenBank/DDBJ databases">
        <title>Genomic Encyclopedia of Type Strains, Phase IV (KMG-IV): sequencing the most valuable type-strain genomes for metagenomic binning, comparative biology and taxonomic classification.</title>
        <authorList>
            <person name="Goeker M."/>
        </authorList>
    </citation>
    <scope>NUCLEOTIDE SEQUENCE [LARGE SCALE GENOMIC DNA]</scope>
    <source>
        <strain evidence="2 3">DSM 29568</strain>
    </source>
</reference>
<dbReference type="Proteomes" id="UP000553034">
    <property type="component" value="Unassembled WGS sequence"/>
</dbReference>
<dbReference type="InterPro" id="IPR035984">
    <property type="entry name" value="Acyl-CoA-binding_sf"/>
</dbReference>
<feature type="domain" description="ACB" evidence="1">
    <location>
        <begin position="5"/>
        <end position="92"/>
    </location>
</feature>
<evidence type="ECO:0000313" key="2">
    <source>
        <dbReference type="EMBL" id="MBB4118821.1"/>
    </source>
</evidence>
<dbReference type="EMBL" id="JACIFO010000004">
    <property type="protein sequence ID" value="MBB4118821.1"/>
    <property type="molecule type" value="Genomic_DNA"/>
</dbReference>
<comment type="caution">
    <text evidence="2">The sequence shown here is derived from an EMBL/GenBank/DDBJ whole genome shotgun (WGS) entry which is preliminary data.</text>
</comment>